<dbReference type="RefSeq" id="WP_013294529.1">
    <property type="nucleotide sequence ID" value="NC_014394.1"/>
</dbReference>
<accession>D9SCM8</accession>
<dbReference type="AlphaFoldDB" id="D9SCM8"/>
<keyword evidence="2" id="KW-1185">Reference proteome</keyword>
<name>D9SCM8_GALCS</name>
<proteinExistence type="predicted"/>
<dbReference type="STRING" id="395494.Galf_2612"/>
<dbReference type="EMBL" id="CP002159">
    <property type="protein sequence ID" value="ADL56609.1"/>
    <property type="molecule type" value="Genomic_DNA"/>
</dbReference>
<evidence type="ECO:0000313" key="2">
    <source>
        <dbReference type="Proteomes" id="UP000001235"/>
    </source>
</evidence>
<sequence>MSNSVITIQGCWAFVLNQIDIDAELPFAFTEDCSIHKATDEQTQQIKKILSEKVGSSGWCQPTQFYEYDAVRDGASTSLNQLPATEWRYYVVSTCDNGHTNNNLHMASNISAAPLEISALIFYLKAGFGWRSGILQRNFDQFPMPVSHIGKEDLLDIAEVYQSYITFDKEAFPEITRAMNMFDSLSFLQKNSTFHVLGLFAIIEMLITHNPKLEDRGDSITHQMQSKIPLLSRRFQEKLDYPFYFQDGSEKKVWSALYKYRSAMAHGGVSDFASSELRILKDANNADAFLREVVKRLLRHSLKEPQLYRDLRNC</sequence>
<protein>
    <submittedName>
        <fullName evidence="1">Uncharacterized protein</fullName>
    </submittedName>
</protein>
<dbReference type="HOGENOM" id="CLU_884968_0_0_4"/>
<dbReference type="OrthoDB" id="581052at2"/>
<dbReference type="eggNOG" id="ENOG502ZSXQ">
    <property type="taxonomic scope" value="Bacteria"/>
</dbReference>
<dbReference type="KEGG" id="gca:Galf_2612"/>
<dbReference type="Proteomes" id="UP000001235">
    <property type="component" value="Chromosome"/>
</dbReference>
<evidence type="ECO:0000313" key="1">
    <source>
        <dbReference type="EMBL" id="ADL56609.1"/>
    </source>
</evidence>
<reference evidence="1 2" key="1">
    <citation type="submission" date="2010-08" db="EMBL/GenBank/DDBJ databases">
        <title>Complete sequence of Gallionella capsiferriformans ES-2.</title>
        <authorList>
            <consortium name="US DOE Joint Genome Institute"/>
            <person name="Lucas S."/>
            <person name="Copeland A."/>
            <person name="Lapidus A."/>
            <person name="Cheng J.-F."/>
            <person name="Bruce D."/>
            <person name="Goodwin L."/>
            <person name="Pitluck S."/>
            <person name="Chertkov O."/>
            <person name="Davenport K.W."/>
            <person name="Detter J.C."/>
            <person name="Han C."/>
            <person name="Tapia R."/>
            <person name="Land M."/>
            <person name="Hauser L."/>
            <person name="Chang Y.-J."/>
            <person name="Jeffries C."/>
            <person name="Kyrpides N."/>
            <person name="Ivanova N."/>
            <person name="Mikhailova N."/>
            <person name="Shelobolina E.S."/>
            <person name="Picardal F."/>
            <person name="Roden E."/>
            <person name="Emerson D."/>
            <person name="Woyke T."/>
        </authorList>
    </citation>
    <scope>NUCLEOTIDE SEQUENCE [LARGE SCALE GENOMIC DNA]</scope>
    <source>
        <strain evidence="1 2">ES-2</strain>
    </source>
</reference>
<gene>
    <name evidence="1" type="ordered locus">Galf_2612</name>
</gene>
<organism evidence="1 2">
    <name type="scientific">Gallionella capsiferriformans (strain ES-2)</name>
    <name type="common">Gallionella ferruginea capsiferriformans (strain ES-2)</name>
    <dbReference type="NCBI Taxonomy" id="395494"/>
    <lineage>
        <taxon>Bacteria</taxon>
        <taxon>Pseudomonadati</taxon>
        <taxon>Pseudomonadota</taxon>
        <taxon>Betaproteobacteria</taxon>
        <taxon>Nitrosomonadales</taxon>
        <taxon>Gallionellaceae</taxon>
        <taxon>Gallionella</taxon>
    </lineage>
</organism>